<dbReference type="EC" id="3.2.1.21" evidence="2"/>
<dbReference type="PANTHER" id="PTHR10353">
    <property type="entry name" value="GLYCOSYL HYDROLASE"/>
    <property type="match status" value="1"/>
</dbReference>
<dbReference type="PRINTS" id="PR00131">
    <property type="entry name" value="GLHYDRLASE1"/>
</dbReference>
<dbReference type="PANTHER" id="PTHR10353:SF36">
    <property type="entry name" value="LP05116P"/>
    <property type="match status" value="1"/>
</dbReference>
<evidence type="ECO:0000313" key="8">
    <source>
        <dbReference type="Proteomes" id="UP001162164"/>
    </source>
</evidence>
<dbReference type="PROSITE" id="PS00653">
    <property type="entry name" value="GLYCOSYL_HYDROL_F1_2"/>
    <property type="match status" value="4"/>
</dbReference>
<dbReference type="EMBL" id="JAPWTJ010001217">
    <property type="protein sequence ID" value="KAJ8973205.1"/>
    <property type="molecule type" value="Genomic_DNA"/>
</dbReference>
<evidence type="ECO:0000256" key="2">
    <source>
        <dbReference type="ARBA" id="ARBA00012744"/>
    </source>
</evidence>
<feature type="active site" description="Nucleophile" evidence="5">
    <location>
        <position position="353"/>
    </location>
</feature>
<feature type="active site" description="Nucleophile" evidence="5">
    <location>
        <position position="1321"/>
    </location>
</feature>
<name>A0ABQ9J6E8_9CUCU</name>
<keyword evidence="3 6" id="KW-0378">Hydrolase</keyword>
<keyword evidence="8" id="KW-1185">Reference proteome</keyword>
<evidence type="ECO:0000256" key="4">
    <source>
        <dbReference type="ARBA" id="ARBA00023295"/>
    </source>
</evidence>
<dbReference type="Gene3D" id="3.20.20.80">
    <property type="entry name" value="Glycosidases"/>
    <property type="match status" value="5"/>
</dbReference>
<dbReference type="InterPro" id="IPR033132">
    <property type="entry name" value="GH_1_N_CS"/>
</dbReference>
<dbReference type="InterPro" id="IPR001360">
    <property type="entry name" value="Glyco_hydro_1"/>
</dbReference>
<dbReference type="PROSITE" id="PS00572">
    <property type="entry name" value="GLYCOSYL_HYDROL_F1_1"/>
    <property type="match status" value="2"/>
</dbReference>
<comment type="caution">
    <text evidence="7">The sequence shown here is derived from an EMBL/GenBank/DDBJ whole genome shotgun (WGS) entry which is preliminary data.</text>
</comment>
<evidence type="ECO:0000256" key="1">
    <source>
        <dbReference type="ARBA" id="ARBA00010838"/>
    </source>
</evidence>
<organism evidence="7 8">
    <name type="scientific">Molorchus minor</name>
    <dbReference type="NCBI Taxonomy" id="1323400"/>
    <lineage>
        <taxon>Eukaryota</taxon>
        <taxon>Metazoa</taxon>
        <taxon>Ecdysozoa</taxon>
        <taxon>Arthropoda</taxon>
        <taxon>Hexapoda</taxon>
        <taxon>Insecta</taxon>
        <taxon>Pterygota</taxon>
        <taxon>Neoptera</taxon>
        <taxon>Endopterygota</taxon>
        <taxon>Coleoptera</taxon>
        <taxon>Polyphaga</taxon>
        <taxon>Cucujiformia</taxon>
        <taxon>Chrysomeloidea</taxon>
        <taxon>Cerambycidae</taxon>
        <taxon>Lamiinae</taxon>
        <taxon>Monochamini</taxon>
        <taxon>Molorchus</taxon>
    </lineage>
</organism>
<dbReference type="SUPFAM" id="SSF51445">
    <property type="entry name" value="(Trans)glycosidases"/>
    <property type="match status" value="4"/>
</dbReference>
<evidence type="ECO:0000256" key="6">
    <source>
        <dbReference type="RuleBase" id="RU004468"/>
    </source>
</evidence>
<dbReference type="InterPro" id="IPR017853">
    <property type="entry name" value="GH"/>
</dbReference>
<dbReference type="Proteomes" id="UP001162164">
    <property type="component" value="Unassembled WGS sequence"/>
</dbReference>
<gene>
    <name evidence="7" type="ORF">NQ317_018954</name>
</gene>
<reference evidence="7" key="1">
    <citation type="journal article" date="2023" name="Insect Mol. Biol.">
        <title>Genome sequencing provides insights into the evolution of gene families encoding plant cell wall-degrading enzymes in longhorned beetles.</title>
        <authorList>
            <person name="Shin N.R."/>
            <person name="Okamura Y."/>
            <person name="Kirsch R."/>
            <person name="Pauchet Y."/>
        </authorList>
    </citation>
    <scope>NUCLEOTIDE SEQUENCE</scope>
    <source>
        <strain evidence="7">MMC_N1</strain>
    </source>
</reference>
<accession>A0ABQ9J6E8</accession>
<evidence type="ECO:0000313" key="7">
    <source>
        <dbReference type="EMBL" id="KAJ8973205.1"/>
    </source>
</evidence>
<dbReference type="InterPro" id="IPR018120">
    <property type="entry name" value="Glyco_hydro_1_AS"/>
</dbReference>
<keyword evidence="4 6" id="KW-0326">Glycosidase</keyword>
<protein>
    <recommendedName>
        <fullName evidence="2">beta-glucosidase</fullName>
        <ecNumber evidence="2">3.2.1.21</ecNumber>
    </recommendedName>
</protein>
<evidence type="ECO:0000256" key="5">
    <source>
        <dbReference type="PROSITE-ProRule" id="PRU10055"/>
    </source>
</evidence>
<sequence>MAAKPEHLLGNLVASVDNRKFPKGFLFGVATAAYQTEGAWNEDGKGENIWDYVIHNNPTYIRNNDTADIACDSYHKYKEDVKLAADLGIQHYRFSISWSRILPRGSADLINTKGIQFYQNLVKEILAYDMIPVGTLYHWDLPQPLQEIGGWTNPEMVRYFTDYARIVFENIDGVRYWATFNEAKMVCRHGYGSGYYAPALTLDGTADYMCSYVLLKSHAAAYHMYKKDFAHLSGKISIVLDGQWCEPATSRTEDIEAAERRLHFEFGIYANPIFLGNWPKVVIDRVKFRSERENFTKSRLPEFTQEEIDTINGTFDYLGYNNYLTNYIVPWGIRKYLQWIKKTYGDVDIFIVENGVSETGTTLEDDIRIQFYADYLNAILDAIEDGVKIVAYTAWSLIDNFEWTDGYSNRFGLYHVDFNHPNRTRTPKKSVDFYRRIATTLEIPDVSEYLKPVKSTAPTLHCYVNTLSADDINTNYFPDDFMFGVATSSYQVEGGWDADGKGENIWDHITHTNPSYIKNEDNGDIACDHYHKWKEDVQLIKDLGLNHYRNLIKELKTNNIEPVVTLHHWDYPQPLQDIGGWTNVLMADYFADYARVAFQELGEDVKFWSTFNEPKQSCQNGFSKGSLAPAIKSPGIGEYMCAYTMILAHAKAWHIYDEEFRSTQDGKISIVLNSEWAEPGSNSTDDVEAAERELQFMFGLYGNAIYNGNWPQLVIDRIGFRSKGENFTLSRLPEFTEDQIEYIKGTYDYFGFNSYRSAYIWDAEEEPFGEPSYENDVRITRKQQNNTKFVFAVALGRKKTPTLGKREFQRPPILITENGLDDDGRLEDDDRIEYYTGYLSAVLDAIFLDNVNVIGYTAWSLMDNFEWTYGYSRHYGLYYVNRSSEDLERIPKKSVDFYKKRSCHSLFVKAVNTRAFPEDFVFGVATSSYQIEGAWDADGKGENVWDHIVHTNPSYVINEDNADVTCDSYHKWEVDVELLKDLGVHSYRFSLSWARILPTGFANKINEPGITYYKNLIKALKDNGIEPVVTLHHWDFPQSLQDIGGWPNPKLADHFADYARIVFRELGDGVKYWNTFNEPRATCQGGYGDGRNAPGIKSPGVGEYLCVRTVLLAHAKAYHIYDEEFRSAQNGTQKYMPPQGPMYPEEISDLYCMDFTTNNGFVSALGMIGLALNSDWDEPASNHTADIEAAERRMQFALGLYANPIFNGGWPQAVIDRVGFRSEGEGFSQSRLPVLSDEEIEYINGTYDYFGINHYASDLVRDIDEPDFDTPSYDLDVRIQKLTDPDWNETYCGRSIVPWGQRKLLKWIKDTYNNPPIVITENGLCDDGSLEDNDRIYYHTEYLSAVLDAIYEDEVNVIGYIAWSLMDNFEWSSGYSVHFGFYHVDFSDDDRPRTAKKSVDFYKNLIATRCLSDEECTKSQWRNVVSFKVRALVTFLCYKYVYVILWCGRIFFSFVGAVNTNAFPEDFLFGLATSSYQIEGGWDADGKGENVWDHIVHTKPTYIKNNDTGDVACDAYHKWEEDVELLKDMGVKAYRFSLSWSRILPTGFANKINEPGITYYKNLIKALKDNGIEPVVTLHHWDFPQPLQDIGGWPNADLADHFADYARIVFRELGDGVKYWNTFNEPKATCQSGYGDGGCAPGIKSTGIGEYLCVRTVLLAHAKAYHIYDEEFRATQNGLVAIALNSDWDEPASNHTDDIEAAERRMQFSLGLYGNPIFNGGWPQVVIDRVAFRSEGEGFNKSRLPELSDDEIEYIKGTYDYFAINHYGSDLVRDVAESDFDTPNYNLDMRIQSLGDPDWNHTFCGWSVSTVIVPWGQRKLLKWIKDTYNNPPIMITENGLCSDDSLEDDDRISFFTGYLSAVLDAIYEDDVNVIGYTAWSFMDNFEWTNGYSLRFGFYQVDFTDDDRPRTARKSVDFYKNVIATGCLSDEECTK</sequence>
<comment type="similarity">
    <text evidence="1">Belongs to the glycosyl hydrolase 1 family.</text>
</comment>
<evidence type="ECO:0000256" key="3">
    <source>
        <dbReference type="ARBA" id="ARBA00022801"/>
    </source>
</evidence>
<dbReference type="Pfam" id="PF00232">
    <property type="entry name" value="Glyco_hydro_1"/>
    <property type="match status" value="6"/>
</dbReference>
<proteinExistence type="inferred from homology"/>